<evidence type="ECO:0000313" key="2">
    <source>
        <dbReference type="Proteomes" id="UP000286097"/>
    </source>
</evidence>
<gene>
    <name evidence="1" type="ORF">DD237_003152</name>
</gene>
<dbReference type="EMBL" id="QKXF01000198">
    <property type="protein sequence ID" value="RQM14543.1"/>
    <property type="molecule type" value="Genomic_DNA"/>
</dbReference>
<reference evidence="1 2" key="1">
    <citation type="submission" date="2018-06" db="EMBL/GenBank/DDBJ databases">
        <title>Comparative genomics of downy mildews reveals potential adaptations to biotrophy.</title>
        <authorList>
            <person name="Fletcher K."/>
            <person name="Klosterman S.J."/>
            <person name="Derevnina L."/>
            <person name="Martin F."/>
            <person name="Koike S."/>
            <person name="Reyes Chin-Wo S."/>
            <person name="Mou B."/>
            <person name="Michelmore R."/>
        </authorList>
    </citation>
    <scope>NUCLEOTIDE SEQUENCE [LARGE SCALE GENOMIC DNA]</scope>
    <source>
        <strain evidence="1 2">R13</strain>
    </source>
</reference>
<dbReference type="VEuPathDB" id="FungiDB:DD237_003152"/>
<organism evidence="1 2">
    <name type="scientific">Peronospora effusa</name>
    <dbReference type="NCBI Taxonomy" id="542832"/>
    <lineage>
        <taxon>Eukaryota</taxon>
        <taxon>Sar</taxon>
        <taxon>Stramenopiles</taxon>
        <taxon>Oomycota</taxon>
        <taxon>Peronosporomycetes</taxon>
        <taxon>Peronosporales</taxon>
        <taxon>Peronosporaceae</taxon>
        <taxon>Peronospora</taxon>
    </lineage>
</organism>
<sequence>MTSTATIVDPKSHCSANAELYRLVSVHTLVYLNKHKHTTYCLGCHWCALEFHAESDRHFIRCVRVRLQNVVYTLETLHSLTRTMGLQQQ</sequence>
<protein>
    <submittedName>
        <fullName evidence="1">Uncharacterized protein</fullName>
    </submittedName>
</protein>
<dbReference type="Proteomes" id="UP000286097">
    <property type="component" value="Unassembled WGS sequence"/>
</dbReference>
<name>A0A425CBX9_9STRA</name>
<accession>A0A425CBX9</accession>
<proteinExistence type="predicted"/>
<dbReference type="AlphaFoldDB" id="A0A425CBX9"/>
<evidence type="ECO:0000313" key="1">
    <source>
        <dbReference type="EMBL" id="RQM14543.1"/>
    </source>
</evidence>
<comment type="caution">
    <text evidence="1">The sequence shown here is derived from an EMBL/GenBank/DDBJ whole genome shotgun (WGS) entry which is preliminary data.</text>
</comment>